<dbReference type="InterPro" id="IPR044068">
    <property type="entry name" value="CB"/>
</dbReference>
<evidence type="ECO:0000256" key="4">
    <source>
        <dbReference type="PROSITE-ProRule" id="PRU01248"/>
    </source>
</evidence>
<keyword evidence="1" id="KW-0229">DNA integration</keyword>
<dbReference type="RefSeq" id="WP_094962326.1">
    <property type="nucleotide sequence ID" value="NZ_CP118863.1"/>
</dbReference>
<dbReference type="Gene3D" id="1.10.443.10">
    <property type="entry name" value="Intergrase catalytic core"/>
    <property type="match status" value="1"/>
</dbReference>
<proteinExistence type="predicted"/>
<evidence type="ECO:0000259" key="5">
    <source>
        <dbReference type="PROSITE" id="PS51900"/>
    </source>
</evidence>
<comment type="caution">
    <text evidence="6">The sequence shown here is derived from an EMBL/GenBank/DDBJ whole genome shotgun (WGS) entry which is preliminary data.</text>
</comment>
<dbReference type="Gene3D" id="3.30.160.60">
    <property type="entry name" value="Classic Zinc Finger"/>
    <property type="match status" value="1"/>
</dbReference>
<keyword evidence="3" id="KW-0233">DNA recombination</keyword>
<dbReference type="SUPFAM" id="SSF56349">
    <property type="entry name" value="DNA breaking-rejoining enzymes"/>
    <property type="match status" value="1"/>
</dbReference>
<evidence type="ECO:0000313" key="7">
    <source>
        <dbReference type="Proteomes" id="UP000216001"/>
    </source>
</evidence>
<dbReference type="InterPro" id="IPR025269">
    <property type="entry name" value="SAM-like_dom"/>
</dbReference>
<organism evidence="6 7">
    <name type="scientific">Providencia rettgeri</name>
    <dbReference type="NCBI Taxonomy" id="587"/>
    <lineage>
        <taxon>Bacteria</taxon>
        <taxon>Pseudomonadati</taxon>
        <taxon>Pseudomonadota</taxon>
        <taxon>Gammaproteobacteria</taxon>
        <taxon>Enterobacterales</taxon>
        <taxon>Morganellaceae</taxon>
        <taxon>Providencia</taxon>
    </lineage>
</organism>
<accession>A0A264VRH0</accession>
<evidence type="ECO:0000256" key="2">
    <source>
        <dbReference type="ARBA" id="ARBA00023125"/>
    </source>
</evidence>
<evidence type="ECO:0000256" key="3">
    <source>
        <dbReference type="ARBA" id="ARBA00023172"/>
    </source>
</evidence>
<dbReference type="InterPro" id="IPR013762">
    <property type="entry name" value="Integrase-like_cat_sf"/>
</dbReference>
<reference evidence="6 7" key="1">
    <citation type="submission" date="2017-07" db="EMBL/GenBank/DDBJ databases">
        <title>blaIMP-27 on transferable plasmids in Proteus mirabilis and Providencia rettgeri.</title>
        <authorList>
            <person name="Potter R."/>
        </authorList>
    </citation>
    <scope>NUCLEOTIDE SEQUENCE [LARGE SCALE GENOMIC DNA]</scope>
    <source>
        <strain evidence="6 7">PR1</strain>
    </source>
</reference>
<sequence>MAARPRNRQYRHLPDFLNFDKTRQRYVLTLITGKRKTIGTDRAYSIAVAREYNLRMRPETAVSLNGLINESGGLKGEGEALSIHMDRLMERIVKDEQPAKSTLSDWKKDIERIKEFFSDIACCDITLEHVNDYINHYHADGSANVQNRKVLFLKKIFSYAMDESLMLDNPATRKKMRRLEGKQRKRLSFENFIKIRNFAEPWLRTAMDLALQTTQARLEVSRIKYNIKKPKEGVCGCVWLDVPVNGIYGTLYIHRQKVKDKEAAHVAIPIGGELKRIIEESRDNIASPYVVHRLPIKNSNPISSEVQHPTQVVPSYLSRAFSKARDKAGAYADLPQEQRPTFHEIRALAAHLFEKSGVDPQARMAHSDAKSTKIYTQDHVEWVSVPHAEIKVG</sequence>
<dbReference type="GO" id="GO:0003677">
    <property type="term" value="F:DNA binding"/>
    <property type="evidence" value="ECO:0007669"/>
    <property type="project" value="UniProtKB-UniRule"/>
</dbReference>
<protein>
    <submittedName>
        <fullName evidence="6">Recombinase</fullName>
    </submittedName>
</protein>
<keyword evidence="2 4" id="KW-0238">DNA-binding</keyword>
<dbReference type="Proteomes" id="UP000216001">
    <property type="component" value="Unassembled WGS sequence"/>
</dbReference>
<name>A0A264VRH0_PRORE</name>
<dbReference type="AlphaFoldDB" id="A0A264VRH0"/>
<dbReference type="Gene3D" id="1.10.150.130">
    <property type="match status" value="1"/>
</dbReference>
<dbReference type="EMBL" id="NOWC01000022">
    <property type="protein sequence ID" value="OZS73417.1"/>
    <property type="molecule type" value="Genomic_DNA"/>
</dbReference>
<gene>
    <name evidence="6" type="ORF">CHI95_17050</name>
</gene>
<dbReference type="InterPro" id="IPR011010">
    <property type="entry name" value="DNA_brk_join_enz"/>
</dbReference>
<dbReference type="PROSITE" id="PS51900">
    <property type="entry name" value="CB"/>
    <property type="match status" value="1"/>
</dbReference>
<evidence type="ECO:0000256" key="1">
    <source>
        <dbReference type="ARBA" id="ARBA00022908"/>
    </source>
</evidence>
<evidence type="ECO:0000313" key="6">
    <source>
        <dbReference type="EMBL" id="OZS73417.1"/>
    </source>
</evidence>
<dbReference type="GO" id="GO:0006310">
    <property type="term" value="P:DNA recombination"/>
    <property type="evidence" value="ECO:0007669"/>
    <property type="project" value="UniProtKB-KW"/>
</dbReference>
<dbReference type="InterPro" id="IPR010998">
    <property type="entry name" value="Integrase_recombinase_N"/>
</dbReference>
<dbReference type="GO" id="GO:0015074">
    <property type="term" value="P:DNA integration"/>
    <property type="evidence" value="ECO:0007669"/>
    <property type="project" value="UniProtKB-KW"/>
</dbReference>
<feature type="domain" description="Core-binding (CB)" evidence="5">
    <location>
        <begin position="75"/>
        <end position="161"/>
    </location>
</feature>
<dbReference type="Pfam" id="PF13102">
    <property type="entry name" value="Phage_int_SAM_5"/>
    <property type="match status" value="1"/>
</dbReference>